<feature type="chain" id="PRO_5042922585" description="MD-2-related lipid-recognition domain-containing protein" evidence="1">
    <location>
        <begin position="17"/>
        <end position="160"/>
    </location>
</feature>
<dbReference type="SMART" id="SM00737">
    <property type="entry name" value="ML"/>
    <property type="match status" value="1"/>
</dbReference>
<gene>
    <name evidence="3" type="ORF">RUM43_008456</name>
</gene>
<dbReference type="Proteomes" id="UP001372834">
    <property type="component" value="Unassembled WGS sequence"/>
</dbReference>
<keyword evidence="1" id="KW-0732">Signal</keyword>
<dbReference type="EMBL" id="JAWJWE010000038">
    <property type="protein sequence ID" value="KAK6622614.1"/>
    <property type="molecule type" value="Genomic_DNA"/>
</dbReference>
<sequence length="160" mass="17945">MIKVIVLIGLIYCVFGASIHFQDCGSLGSYTVDEVILDVPCQSQPCWVPVKTKTDATVSFKSSNLTALDMTTDVNVLVANNRKRIEVTPVTCPKSVCPIRADESKVYSIQINPNFHVEPIRVEIYWEATNQLQDELFCVTFPVIVYNPETYKPGGNYKHI</sequence>
<organism evidence="3 4">
    <name type="scientific">Polyplax serrata</name>
    <name type="common">Common mouse louse</name>
    <dbReference type="NCBI Taxonomy" id="468196"/>
    <lineage>
        <taxon>Eukaryota</taxon>
        <taxon>Metazoa</taxon>
        <taxon>Ecdysozoa</taxon>
        <taxon>Arthropoda</taxon>
        <taxon>Hexapoda</taxon>
        <taxon>Insecta</taxon>
        <taxon>Pterygota</taxon>
        <taxon>Neoptera</taxon>
        <taxon>Paraneoptera</taxon>
        <taxon>Psocodea</taxon>
        <taxon>Troctomorpha</taxon>
        <taxon>Phthiraptera</taxon>
        <taxon>Anoplura</taxon>
        <taxon>Polyplacidae</taxon>
        <taxon>Polyplax</taxon>
    </lineage>
</organism>
<evidence type="ECO:0000313" key="4">
    <source>
        <dbReference type="Proteomes" id="UP001372834"/>
    </source>
</evidence>
<proteinExistence type="predicted"/>
<name>A0AAN8P5Q4_POLSC</name>
<feature type="domain" description="MD-2-related lipid-recognition" evidence="2">
    <location>
        <begin position="21"/>
        <end position="143"/>
    </location>
</feature>
<dbReference type="InterPro" id="IPR014756">
    <property type="entry name" value="Ig_E-set"/>
</dbReference>
<reference evidence="3 4" key="1">
    <citation type="submission" date="2023-10" db="EMBL/GenBank/DDBJ databases">
        <title>Genomes of two closely related lineages of the louse Polyplax serrata with different host specificities.</title>
        <authorList>
            <person name="Martinu J."/>
            <person name="Tarabai H."/>
            <person name="Stefka J."/>
            <person name="Hypsa V."/>
        </authorList>
    </citation>
    <scope>NUCLEOTIDE SEQUENCE [LARGE SCALE GENOMIC DNA]</scope>
    <source>
        <strain evidence="3">HR10_N</strain>
    </source>
</reference>
<accession>A0AAN8P5Q4</accession>
<protein>
    <recommendedName>
        <fullName evidence="2">MD-2-related lipid-recognition domain-containing protein</fullName>
    </recommendedName>
</protein>
<dbReference type="Pfam" id="PF02221">
    <property type="entry name" value="E1_DerP2_DerF2"/>
    <property type="match status" value="1"/>
</dbReference>
<dbReference type="Gene3D" id="2.60.40.770">
    <property type="match status" value="1"/>
</dbReference>
<dbReference type="SUPFAM" id="SSF81296">
    <property type="entry name" value="E set domains"/>
    <property type="match status" value="1"/>
</dbReference>
<dbReference type="InterPro" id="IPR003172">
    <property type="entry name" value="ML_dom"/>
</dbReference>
<feature type="signal peptide" evidence="1">
    <location>
        <begin position="1"/>
        <end position="16"/>
    </location>
</feature>
<dbReference type="AlphaFoldDB" id="A0AAN8P5Q4"/>
<evidence type="ECO:0000313" key="3">
    <source>
        <dbReference type="EMBL" id="KAK6622614.1"/>
    </source>
</evidence>
<evidence type="ECO:0000256" key="1">
    <source>
        <dbReference type="SAM" id="SignalP"/>
    </source>
</evidence>
<comment type="caution">
    <text evidence="3">The sequence shown here is derived from an EMBL/GenBank/DDBJ whole genome shotgun (WGS) entry which is preliminary data.</text>
</comment>
<evidence type="ECO:0000259" key="2">
    <source>
        <dbReference type="SMART" id="SM00737"/>
    </source>
</evidence>